<protein>
    <submittedName>
        <fullName evidence="1">Uncharacterized protein</fullName>
    </submittedName>
</protein>
<dbReference type="RefSeq" id="WP_132130151.1">
    <property type="nucleotide sequence ID" value="NZ_CP042432.1"/>
</dbReference>
<evidence type="ECO:0000313" key="1">
    <source>
        <dbReference type="EMBL" id="TCS85434.1"/>
    </source>
</evidence>
<organism evidence="1 2">
    <name type="scientific">Anseongella ginsenosidimutans</name>
    <dbReference type="NCBI Taxonomy" id="496056"/>
    <lineage>
        <taxon>Bacteria</taxon>
        <taxon>Pseudomonadati</taxon>
        <taxon>Bacteroidota</taxon>
        <taxon>Sphingobacteriia</taxon>
        <taxon>Sphingobacteriales</taxon>
        <taxon>Sphingobacteriaceae</taxon>
        <taxon>Anseongella</taxon>
    </lineage>
</organism>
<dbReference type="AlphaFoldDB" id="A0A4R3KMM5"/>
<dbReference type="PROSITE" id="PS51257">
    <property type="entry name" value="PROKAR_LIPOPROTEIN"/>
    <property type="match status" value="1"/>
</dbReference>
<dbReference type="Proteomes" id="UP000295807">
    <property type="component" value="Unassembled WGS sequence"/>
</dbReference>
<proteinExistence type="predicted"/>
<reference evidence="1 2" key="1">
    <citation type="submission" date="2019-03" db="EMBL/GenBank/DDBJ databases">
        <title>Genomic Encyclopedia of Type Strains, Phase IV (KMG-IV): sequencing the most valuable type-strain genomes for metagenomic binning, comparative biology and taxonomic classification.</title>
        <authorList>
            <person name="Goeker M."/>
        </authorList>
    </citation>
    <scope>NUCLEOTIDE SEQUENCE [LARGE SCALE GENOMIC DNA]</scope>
    <source>
        <strain evidence="1 2">DSM 21100</strain>
    </source>
</reference>
<evidence type="ECO:0000313" key="2">
    <source>
        <dbReference type="Proteomes" id="UP000295807"/>
    </source>
</evidence>
<sequence length="311" mass="34940">MKKLFILCISFAFLFLSCEEETNVPPKDPETANPVALALDDIKRNRQLLAKAWETLPGRLPADTIKHLRKISESRAQFVLEMVQRTKGLFKEVIKSNSDSKAADYYIKLPDIDGESRSMELSRLYAEEYPLEEFAARLTKAVKESKANKWGILESYASRDGNTLPIPQAEATVNEDQILAAIQIGEIVADPSMSEQEQETAIAELVAKANIPQLMNGLLLPAVQHYTDEPSNDPFMSWLNTEVNPAINGGLNRDIIRRVAAAGLVASIECLVNDQYTNDNQTTASWQLLEARFNTSLIFLWNEVWDQVPER</sequence>
<comment type="caution">
    <text evidence="1">The sequence shown here is derived from an EMBL/GenBank/DDBJ whole genome shotgun (WGS) entry which is preliminary data.</text>
</comment>
<dbReference type="EMBL" id="SMAD01000012">
    <property type="protein sequence ID" value="TCS85434.1"/>
    <property type="molecule type" value="Genomic_DNA"/>
</dbReference>
<name>A0A4R3KMM5_9SPHI</name>
<keyword evidence="2" id="KW-1185">Reference proteome</keyword>
<dbReference type="OrthoDB" id="982527at2"/>
<gene>
    <name evidence="1" type="ORF">EDD80_1126</name>
</gene>
<accession>A0A4R3KMM5</accession>